<accession>A0A1B0D477</accession>
<dbReference type="GO" id="GO:0016787">
    <property type="term" value="F:hydrolase activity"/>
    <property type="evidence" value="ECO:0007669"/>
    <property type="project" value="UniProtKB-KW"/>
</dbReference>
<evidence type="ECO:0000313" key="9">
    <source>
        <dbReference type="Proteomes" id="UP000092462"/>
    </source>
</evidence>
<feature type="region of interest" description="Disordered" evidence="6">
    <location>
        <begin position="56"/>
        <end position="91"/>
    </location>
</feature>
<sequence length="555" mass="62877">MSRHRNVRSMDYKEEYEGYDDVFGHSVDDEGCISPTDAQQWIYDRARGQQSIATFMASNRDIQEEDEGREDDEEHEKERRDSESYQLPELPDDDMVRLMSVMDEIRSIVGDSVTEKRLVETIMRFNYDMAQSLDSILNPPTTNACATATKITEKESSPAIEKVQCRSGAVIQGDIVNNNPRLLWSKDNIISNLYWNPEHPPPSTDTLRNDLLSALQASEMIHVRVDNSRNATFQFLSAAFTVETTNEEEISPLQEDKKHFGTLFVTESSDLQSASDILAESFSDNTSPWRIRNLLVQENIEENFMELLQSKLQKYHPIFVNSQDFQDSFRSALSTASKMHLKICNNPDDAEEVKPTIVLGQNRSYFDQPGSDIAPIVVMNIFRTVKEGIGMVNASNGGSVSIWCEKLSIAYEIASSVKVPSVWINCLAKFTPEIPFSFVFGGLTYGSEIAVLEKMLFQKRYGRNNAISPDDLKTFCNYPSTSLIIGGKYHFECLMSALQNAHLEESNLIKLGSDDIKNRFREILSSCTRVKCQNLASVYTQRKTIVFPFGETFAN</sequence>
<dbReference type="SUPFAM" id="SSF53720">
    <property type="entry name" value="ALDH-like"/>
    <property type="match status" value="1"/>
</dbReference>
<dbReference type="VEuPathDB" id="VectorBase:PPAPM1_006297"/>
<feature type="compositionally biased region" description="Acidic residues" evidence="6">
    <location>
        <begin position="63"/>
        <end position="75"/>
    </location>
</feature>
<dbReference type="GO" id="GO:0016620">
    <property type="term" value="F:oxidoreductase activity, acting on the aldehyde or oxo group of donors, NAD or NADP as acceptor"/>
    <property type="evidence" value="ECO:0007669"/>
    <property type="project" value="InterPro"/>
</dbReference>
<dbReference type="GO" id="GO:0006412">
    <property type="term" value="P:translation"/>
    <property type="evidence" value="ECO:0007669"/>
    <property type="project" value="UniProtKB-KW"/>
</dbReference>
<keyword evidence="4" id="KW-0378">Hydrolase</keyword>
<evidence type="ECO:0000259" key="7">
    <source>
        <dbReference type="Pfam" id="PF08938"/>
    </source>
</evidence>
<dbReference type="VEuPathDB" id="VectorBase:PPAI002215"/>
<evidence type="ECO:0000256" key="1">
    <source>
        <dbReference type="ARBA" id="ARBA00004496"/>
    </source>
</evidence>
<dbReference type="PANTHER" id="PTHR21644:SF0">
    <property type="entry name" value="AT02555P-RELATED"/>
    <property type="match status" value="1"/>
</dbReference>
<dbReference type="SUPFAM" id="SSF109732">
    <property type="entry name" value="HBS1-like domain"/>
    <property type="match status" value="1"/>
</dbReference>
<dbReference type="AlphaFoldDB" id="A0A1B0D477"/>
<dbReference type="VEuPathDB" id="VectorBase:PPAPM1_005036"/>
<keyword evidence="3" id="KW-0597">Phosphoprotein</keyword>
<dbReference type="PANTHER" id="PTHR21644">
    <property type="entry name" value="AT02555P-RELATED"/>
    <property type="match status" value="1"/>
</dbReference>
<dbReference type="InterPro" id="IPR016161">
    <property type="entry name" value="Ald_DH/histidinol_DH"/>
</dbReference>
<feature type="domain" description="HBS1-like protein N-terminal" evidence="7">
    <location>
        <begin position="61"/>
        <end position="138"/>
    </location>
</feature>
<evidence type="ECO:0000313" key="8">
    <source>
        <dbReference type="EnsemblMetazoa" id="PPAI002215-PA"/>
    </source>
</evidence>
<dbReference type="EnsemblMetazoa" id="PPAI002215-RA">
    <property type="protein sequence ID" value="PPAI002215-PA"/>
    <property type="gene ID" value="PPAI002215"/>
</dbReference>
<name>A0A1B0D477_PHLPP</name>
<dbReference type="Proteomes" id="UP000092462">
    <property type="component" value="Unassembled WGS sequence"/>
</dbReference>
<keyword evidence="9" id="KW-1185">Reference proteome</keyword>
<keyword evidence="5" id="KW-0648">Protein biosynthesis</keyword>
<dbReference type="InterPro" id="IPR037189">
    <property type="entry name" value="HBS1-like_N_sf"/>
</dbReference>
<keyword evidence="2" id="KW-0963">Cytoplasm</keyword>
<organism evidence="8 9">
    <name type="scientific">Phlebotomus papatasi</name>
    <name type="common">Sandfly</name>
    <dbReference type="NCBI Taxonomy" id="29031"/>
    <lineage>
        <taxon>Eukaryota</taxon>
        <taxon>Metazoa</taxon>
        <taxon>Ecdysozoa</taxon>
        <taxon>Arthropoda</taxon>
        <taxon>Hexapoda</taxon>
        <taxon>Insecta</taxon>
        <taxon>Pterygota</taxon>
        <taxon>Neoptera</taxon>
        <taxon>Endopterygota</taxon>
        <taxon>Diptera</taxon>
        <taxon>Nematocera</taxon>
        <taxon>Psychodoidea</taxon>
        <taxon>Psychodidae</taxon>
        <taxon>Phlebotomus</taxon>
        <taxon>Phlebotomus</taxon>
    </lineage>
</organism>
<dbReference type="InterPro" id="IPR016163">
    <property type="entry name" value="Ald_DH_C"/>
</dbReference>
<evidence type="ECO:0000256" key="5">
    <source>
        <dbReference type="ARBA" id="ARBA00022917"/>
    </source>
</evidence>
<evidence type="ECO:0000256" key="6">
    <source>
        <dbReference type="SAM" id="MobiDB-lite"/>
    </source>
</evidence>
<dbReference type="GO" id="GO:0005737">
    <property type="term" value="C:cytoplasm"/>
    <property type="evidence" value="ECO:0007669"/>
    <property type="project" value="UniProtKB-SubCell"/>
</dbReference>
<dbReference type="Pfam" id="PF07368">
    <property type="entry name" value="DUF1487"/>
    <property type="match status" value="1"/>
</dbReference>
<dbReference type="EMBL" id="AJVK01024173">
    <property type="status" value="NOT_ANNOTATED_CDS"/>
    <property type="molecule type" value="Genomic_DNA"/>
</dbReference>
<dbReference type="Gene3D" id="3.40.309.10">
    <property type="entry name" value="Aldehyde Dehydrogenase, Chain A, domain 2"/>
    <property type="match status" value="1"/>
</dbReference>
<dbReference type="Pfam" id="PF08938">
    <property type="entry name" value="HBS1_N"/>
    <property type="match status" value="1"/>
</dbReference>
<evidence type="ECO:0000256" key="3">
    <source>
        <dbReference type="ARBA" id="ARBA00022553"/>
    </source>
</evidence>
<evidence type="ECO:0000256" key="2">
    <source>
        <dbReference type="ARBA" id="ARBA00022490"/>
    </source>
</evidence>
<evidence type="ECO:0000256" key="4">
    <source>
        <dbReference type="ARBA" id="ARBA00022801"/>
    </source>
</evidence>
<reference evidence="8" key="1">
    <citation type="submission" date="2022-08" db="UniProtKB">
        <authorList>
            <consortium name="EnsemblMetazoa"/>
        </authorList>
    </citation>
    <scope>IDENTIFICATION</scope>
    <source>
        <strain evidence="8">Israel</strain>
    </source>
</reference>
<dbReference type="InterPro" id="IPR015033">
    <property type="entry name" value="HBS1-like_N"/>
</dbReference>
<protein>
    <recommendedName>
        <fullName evidence="7">HBS1-like protein N-terminal domain-containing protein</fullName>
    </recommendedName>
</protein>
<proteinExistence type="predicted"/>
<comment type="subcellular location">
    <subcellularLocation>
        <location evidence="1">Cytoplasm</location>
    </subcellularLocation>
</comment>
<dbReference type="Gene3D" id="1.10.8.10">
    <property type="entry name" value="DNA helicase RuvA subunit, C-terminal domain"/>
    <property type="match status" value="1"/>
</dbReference>
<dbReference type="InterPro" id="IPR009961">
    <property type="entry name" value="DUF1487"/>
</dbReference>